<dbReference type="Pfam" id="PF07993">
    <property type="entry name" value="NAD_binding_4"/>
    <property type="match status" value="1"/>
</dbReference>
<dbReference type="EMBL" id="JAHQCS010000075">
    <property type="protein sequence ID" value="MBU9711514.1"/>
    <property type="molecule type" value="Genomic_DNA"/>
</dbReference>
<reference evidence="2 3" key="1">
    <citation type="submission" date="2021-06" db="EMBL/GenBank/DDBJ databases">
        <title>Bacillus sp. RD4P76, an endophyte from a halophyte.</title>
        <authorList>
            <person name="Sun J.-Q."/>
        </authorList>
    </citation>
    <scope>NUCLEOTIDE SEQUENCE [LARGE SCALE GENOMIC DNA]</scope>
    <source>
        <strain evidence="2 3">CGMCC 1.15917</strain>
    </source>
</reference>
<accession>A0ABS6JCW6</accession>
<evidence type="ECO:0000259" key="1">
    <source>
        <dbReference type="Pfam" id="PF07993"/>
    </source>
</evidence>
<evidence type="ECO:0000313" key="3">
    <source>
        <dbReference type="Proteomes" id="UP000784880"/>
    </source>
</evidence>
<protein>
    <submittedName>
        <fullName evidence="2">SDR family oxidoreductase</fullName>
    </submittedName>
</protein>
<organism evidence="2 3">
    <name type="scientific">Evansella tamaricis</name>
    <dbReference type="NCBI Taxonomy" id="2069301"/>
    <lineage>
        <taxon>Bacteria</taxon>
        <taxon>Bacillati</taxon>
        <taxon>Bacillota</taxon>
        <taxon>Bacilli</taxon>
        <taxon>Bacillales</taxon>
        <taxon>Bacillaceae</taxon>
        <taxon>Evansella</taxon>
    </lineage>
</organism>
<dbReference type="PANTHER" id="PTHR11011:SF45">
    <property type="entry name" value="FATTY ACYL-COA REDUCTASE CG8306-RELATED"/>
    <property type="match status" value="1"/>
</dbReference>
<dbReference type="InterPro" id="IPR026055">
    <property type="entry name" value="FAR"/>
</dbReference>
<comment type="caution">
    <text evidence="2">The sequence shown here is derived from an EMBL/GenBank/DDBJ whole genome shotgun (WGS) entry which is preliminary data.</text>
</comment>
<dbReference type="InterPro" id="IPR013120">
    <property type="entry name" value="FAR_NAD-bd"/>
</dbReference>
<dbReference type="CDD" id="cd05263">
    <property type="entry name" value="MupV_like_SDR_e"/>
    <property type="match status" value="1"/>
</dbReference>
<keyword evidence="3" id="KW-1185">Reference proteome</keyword>
<dbReference type="PANTHER" id="PTHR11011">
    <property type="entry name" value="MALE STERILITY PROTEIN 2-RELATED"/>
    <property type="match status" value="1"/>
</dbReference>
<feature type="domain" description="Thioester reductase (TE)" evidence="1">
    <location>
        <begin position="14"/>
        <end position="248"/>
    </location>
</feature>
<name>A0ABS6JCW6_9BACI</name>
<sequence length="371" mass="42613">MTEKGGVSLIYFFTGFPGFIARELIKELIKGDLPIKHIYLLILPNMKEKAVEELHSISTEVSFPIDKFSTITGDITKPNLGIPRELTSTLMESVHYVFHLAAVYDLAVDKETAELINVNGTKNVNDFVRQLDQLTRYVYFSTAYVSGERKGRIYEAELKMNQTFKNHYERTKYEAEVLVKQQSSQVPTTIIRPGIVRGHSETGETIKFDGPYFILHLLDRFRHSPFIPYIGKGEVEGNFVPVDYVIKASIYLSHFPSGAGKTYHLTDPAPFKMVEIYKMLAYEYLGKVPKGRIPLTLADASLRFPPLRKWLQVEREALPYFNCDSSYDCKVARKDLMQSQIHCPGFDKTLSTMVQFYRENKNDDDKYIKIQ</sequence>
<evidence type="ECO:0000313" key="2">
    <source>
        <dbReference type="EMBL" id="MBU9711514.1"/>
    </source>
</evidence>
<gene>
    <name evidence="2" type="ORF">KS419_07185</name>
</gene>
<dbReference type="Proteomes" id="UP000784880">
    <property type="component" value="Unassembled WGS sequence"/>
</dbReference>
<proteinExistence type="predicted"/>